<dbReference type="EMBL" id="FOFA01000008">
    <property type="protein sequence ID" value="SER06984.1"/>
    <property type="molecule type" value="Genomic_DNA"/>
</dbReference>
<dbReference type="InterPro" id="IPR016130">
    <property type="entry name" value="Tyr_Pase_AS"/>
</dbReference>
<dbReference type="GO" id="GO:0004721">
    <property type="term" value="F:phosphoprotein phosphatase activity"/>
    <property type="evidence" value="ECO:0007669"/>
    <property type="project" value="InterPro"/>
</dbReference>
<protein>
    <submittedName>
        <fullName evidence="2">Protein-tyrosine phosphatase</fullName>
    </submittedName>
</protein>
<dbReference type="PANTHER" id="PTHR31126">
    <property type="entry name" value="TYROSINE-PROTEIN PHOSPHATASE"/>
    <property type="match status" value="1"/>
</dbReference>
<dbReference type="RefSeq" id="WP_139209940.1">
    <property type="nucleotide sequence ID" value="NZ_FOFA01000008.1"/>
</dbReference>
<evidence type="ECO:0000256" key="1">
    <source>
        <dbReference type="ARBA" id="ARBA00009580"/>
    </source>
</evidence>
<proteinExistence type="inferred from homology"/>
<name>A0A1H9L6B4_9ACTN</name>
<dbReference type="SUPFAM" id="SSF52799">
    <property type="entry name" value="(Phosphotyrosine protein) phosphatases II"/>
    <property type="match status" value="1"/>
</dbReference>
<dbReference type="InterPro" id="IPR029021">
    <property type="entry name" value="Prot-tyrosine_phosphatase-like"/>
</dbReference>
<dbReference type="PROSITE" id="PS00383">
    <property type="entry name" value="TYR_PHOSPHATASE_1"/>
    <property type="match status" value="1"/>
</dbReference>
<gene>
    <name evidence="2" type="ORF">SAMN05421756_108179</name>
</gene>
<reference evidence="3" key="1">
    <citation type="submission" date="2016-10" db="EMBL/GenBank/DDBJ databases">
        <authorList>
            <person name="Varghese N."/>
            <person name="Submissions S."/>
        </authorList>
    </citation>
    <scope>NUCLEOTIDE SEQUENCE [LARGE SCALE GENOMIC DNA]</scope>
    <source>
        <strain evidence="3">CGMCC 4.6856</strain>
    </source>
</reference>
<keyword evidence="3" id="KW-1185">Reference proteome</keyword>
<dbReference type="Pfam" id="PF13350">
    <property type="entry name" value="Y_phosphatase3"/>
    <property type="match status" value="1"/>
</dbReference>
<accession>A0A1H9L6B4</accession>
<dbReference type="Gene3D" id="3.90.190.10">
    <property type="entry name" value="Protein tyrosine phosphatase superfamily"/>
    <property type="match status" value="1"/>
</dbReference>
<sequence length="259" mass="28251">MDPAPVGDVTPFLDLDGCFNFRDLGGHRTEDGREVVHGRLYRADALHRLTPAGRTAYERLRIVTVIDLRTADEVNRQRWAPSAHWAGRWLHRPLRTAVPDWTSISPSRAADPALAVEHYQETVLAGARILADVVAELADPRALPAVFHCAAGKDRTGIVAAFLLRLLGVSIADVAEDYALSEQATARWEGSVAAGLEDDTQTSWSFVPAALMTADPWVMRALLEWVEAAHGTVAELLHQNGLTPNVPALLRHQLLGEAG</sequence>
<comment type="similarity">
    <text evidence="1">Belongs to the protein-tyrosine phosphatase family.</text>
</comment>
<dbReference type="Proteomes" id="UP000198504">
    <property type="component" value="Unassembled WGS sequence"/>
</dbReference>
<organism evidence="2 3">
    <name type="scientific">Microlunatus flavus</name>
    <dbReference type="NCBI Taxonomy" id="1036181"/>
    <lineage>
        <taxon>Bacteria</taxon>
        <taxon>Bacillati</taxon>
        <taxon>Actinomycetota</taxon>
        <taxon>Actinomycetes</taxon>
        <taxon>Propionibacteriales</taxon>
        <taxon>Propionibacteriaceae</taxon>
        <taxon>Microlunatus</taxon>
    </lineage>
</organism>
<evidence type="ECO:0000313" key="2">
    <source>
        <dbReference type="EMBL" id="SER06984.1"/>
    </source>
</evidence>
<dbReference type="OrthoDB" id="1188001at2"/>
<dbReference type="STRING" id="1036181.SAMN05421756_108179"/>
<dbReference type="InterPro" id="IPR026893">
    <property type="entry name" value="Tyr/Ser_Pase_IphP-type"/>
</dbReference>
<dbReference type="AlphaFoldDB" id="A0A1H9L6B4"/>
<evidence type="ECO:0000313" key="3">
    <source>
        <dbReference type="Proteomes" id="UP000198504"/>
    </source>
</evidence>
<dbReference type="PANTHER" id="PTHR31126:SF1">
    <property type="entry name" value="TYROSINE SPECIFIC PROTEIN PHOSPHATASES DOMAIN-CONTAINING PROTEIN"/>
    <property type="match status" value="1"/>
</dbReference>